<feature type="domain" description="Helicase ATP-binding" evidence="3">
    <location>
        <begin position="28"/>
        <end position="256"/>
    </location>
</feature>
<dbReference type="PANTHER" id="PTHR47396">
    <property type="entry name" value="TYPE I RESTRICTION ENZYME ECOKI R PROTEIN"/>
    <property type="match status" value="1"/>
</dbReference>
<sequence>MSPEVEAPLRRWLFDGRLRHYQADALERVDASGSGPLHIVAPPGSGKTLLGLLLAMRRGTRTLVLAPTITIRDQWAAEARRLAPEAGAVSTTSDAPGELTALTYQSLSVLDGENPLAALAHERWLRELEADGRSTDAASAWLDALHSGNHRAYAAGIARRSRTLRRRIAQEDPDALSRALHPNARALIERLVDHGVDTVVLDECHHLLDHWALVVAALVARLRDAGGSPLVVGLTATLPSPDDGNAYDNYTSLLGEVDYEVPIPAVVREGNLAPYREYVRFVEPTTDELAFLSGAATGLAMLIRSTFAHGDGAAHLIGMLQPPAEGKVGADADGDAETPGPALAPPPPASSSRAAPNDADIRLARAFADDFAGAEAAAAMLATVHPDHPLVARLPTAARRKPTTEESLRLLGRFALDRVLPDPDARDRWDRIRSALADFGFSLTDRGLRRTRDPIDTMLASSLSKDRAVCDILRLEHDRMGTRLRALVVSDFSEHGNRHGGLVSRAGALRTFDILATDAATADLRGALVTGSTTRIATRHVGSLADAWAAALGAEVATAAVAENPAVTEISAPGVGAAGFVRAAATLLSRGQLDVAVGTRGLFGEGWDCPAVNTLIDLSSVATAPATQQLRGRALRLDPDWPEKVAHIWTVTALLPPSSPIDATPDLSRLRRKQARLWGVHRDDPRRIVRGLAGALTAEQRRLLAPGSLPSADELDSLTVVEPRELSRASWQIGTDYLDRESTETVIVRRAADPTFRTRSRADAALGAGTATAGIVAAAALALMVADGVGAVGVAGVAAGAVALVGAVAAGAPVARAWWRSRRAHAEAPELYRRIARTVVAALQRAGRIGDGATPEVIVERPTDAGGFQHLELRLTHATLAEQHVFAGAMSELLGPIRTPRFLLQVDAGGRSPLVRWLLKRARGGGGARGGSGGEGRSQSLAVPASFGMAGPRLRSFAEDWQRTVGPCTLHFVDSPEALALLAEARRGGVVAGDLAVIERWD</sequence>
<dbReference type="Gene3D" id="3.40.50.300">
    <property type="entry name" value="P-loop containing nucleotide triphosphate hydrolases"/>
    <property type="match status" value="2"/>
</dbReference>
<dbReference type="Pfam" id="PF04851">
    <property type="entry name" value="ResIII"/>
    <property type="match status" value="1"/>
</dbReference>
<protein>
    <submittedName>
        <fullName evidence="4">DEAD/DEAH box helicase family protein</fullName>
    </submittedName>
</protein>
<dbReference type="InterPro" id="IPR027417">
    <property type="entry name" value="P-loop_NTPase"/>
</dbReference>
<keyword evidence="5" id="KW-1185">Reference proteome</keyword>
<keyword evidence="2" id="KW-0472">Membrane</keyword>
<dbReference type="RefSeq" id="WP_378715743.1">
    <property type="nucleotide sequence ID" value="NZ_JBHLHV010000001.1"/>
</dbReference>
<name>A0ABV5ENA5_9MICO</name>
<feature type="transmembrane region" description="Helical" evidence="2">
    <location>
        <begin position="764"/>
        <end position="786"/>
    </location>
</feature>
<evidence type="ECO:0000313" key="4">
    <source>
        <dbReference type="EMBL" id="MFB8891451.1"/>
    </source>
</evidence>
<accession>A0ABV5ENA5</accession>
<proteinExistence type="predicted"/>
<reference evidence="4 5" key="1">
    <citation type="submission" date="2024-08" db="EMBL/GenBank/DDBJ databases">
        <title>Heavy metals resistant antinobacteria isolated from wastewater.</title>
        <authorList>
            <person name="Roman Ponce B."/>
            <person name="Blanco Mercado M.A."/>
            <person name="Avila Aldana I.N."/>
            <person name="Morales Arrieta S."/>
        </authorList>
    </citation>
    <scope>NUCLEOTIDE SEQUENCE [LARGE SCALE GENOMIC DNA]</scope>
    <source>
        <strain evidence="5">sma-1</strain>
    </source>
</reference>
<dbReference type="SMART" id="SM00487">
    <property type="entry name" value="DEXDc"/>
    <property type="match status" value="1"/>
</dbReference>
<dbReference type="EMBL" id="JBHLHV010000001">
    <property type="protein sequence ID" value="MFB8891451.1"/>
    <property type="molecule type" value="Genomic_DNA"/>
</dbReference>
<evidence type="ECO:0000313" key="5">
    <source>
        <dbReference type="Proteomes" id="UP001589643"/>
    </source>
</evidence>
<feature type="transmembrane region" description="Helical" evidence="2">
    <location>
        <begin position="792"/>
        <end position="815"/>
    </location>
</feature>
<keyword evidence="2" id="KW-1133">Transmembrane helix</keyword>
<dbReference type="PROSITE" id="PS51192">
    <property type="entry name" value="HELICASE_ATP_BIND_1"/>
    <property type="match status" value="1"/>
</dbReference>
<dbReference type="Proteomes" id="UP001589643">
    <property type="component" value="Unassembled WGS sequence"/>
</dbReference>
<organism evidence="4 5">
    <name type="scientific">Microbacterium plantarum</name>
    <dbReference type="NCBI Taxonomy" id="1816425"/>
    <lineage>
        <taxon>Bacteria</taxon>
        <taxon>Bacillati</taxon>
        <taxon>Actinomycetota</taxon>
        <taxon>Actinomycetes</taxon>
        <taxon>Micrococcales</taxon>
        <taxon>Microbacteriaceae</taxon>
        <taxon>Microbacterium</taxon>
    </lineage>
</organism>
<dbReference type="InterPro" id="IPR050742">
    <property type="entry name" value="Helicase_Restrict-Modif_Enz"/>
</dbReference>
<keyword evidence="4" id="KW-0347">Helicase</keyword>
<feature type="region of interest" description="Disordered" evidence="1">
    <location>
        <begin position="324"/>
        <end position="355"/>
    </location>
</feature>
<dbReference type="GO" id="GO:0004386">
    <property type="term" value="F:helicase activity"/>
    <property type="evidence" value="ECO:0007669"/>
    <property type="project" value="UniProtKB-KW"/>
</dbReference>
<evidence type="ECO:0000256" key="2">
    <source>
        <dbReference type="SAM" id="Phobius"/>
    </source>
</evidence>
<dbReference type="SUPFAM" id="SSF52540">
    <property type="entry name" value="P-loop containing nucleoside triphosphate hydrolases"/>
    <property type="match status" value="2"/>
</dbReference>
<keyword evidence="4" id="KW-0067">ATP-binding</keyword>
<keyword evidence="4" id="KW-0547">Nucleotide-binding</keyword>
<dbReference type="CDD" id="cd18785">
    <property type="entry name" value="SF2_C"/>
    <property type="match status" value="1"/>
</dbReference>
<gene>
    <name evidence="4" type="ORF">AB7P39_01200</name>
</gene>
<keyword evidence="2" id="KW-0812">Transmembrane</keyword>
<evidence type="ECO:0000259" key="3">
    <source>
        <dbReference type="PROSITE" id="PS51192"/>
    </source>
</evidence>
<dbReference type="InterPro" id="IPR006935">
    <property type="entry name" value="Helicase/UvrB_N"/>
</dbReference>
<evidence type="ECO:0000256" key="1">
    <source>
        <dbReference type="SAM" id="MobiDB-lite"/>
    </source>
</evidence>
<comment type="caution">
    <text evidence="4">The sequence shown here is derived from an EMBL/GenBank/DDBJ whole genome shotgun (WGS) entry which is preliminary data.</text>
</comment>
<dbReference type="InterPro" id="IPR014001">
    <property type="entry name" value="Helicase_ATP-bd"/>
</dbReference>
<keyword evidence="4" id="KW-0378">Hydrolase</keyword>
<dbReference type="PANTHER" id="PTHR47396:SF1">
    <property type="entry name" value="ATP-DEPENDENT HELICASE IRC3-RELATED"/>
    <property type="match status" value="1"/>
</dbReference>